<evidence type="ECO:0000313" key="1">
    <source>
        <dbReference type="EMBL" id="EEG48259.1"/>
    </source>
</evidence>
<organism evidence="1 2">
    <name type="scientific">Blautia hydrogenotrophica (strain DSM 10507 / JCM 14656 / S5a33)</name>
    <name type="common">Ruminococcus hydrogenotrophicus</name>
    <dbReference type="NCBI Taxonomy" id="476272"/>
    <lineage>
        <taxon>Bacteria</taxon>
        <taxon>Bacillati</taxon>
        <taxon>Bacillota</taxon>
        <taxon>Clostridia</taxon>
        <taxon>Lachnospirales</taxon>
        <taxon>Lachnospiraceae</taxon>
        <taxon>Blautia</taxon>
    </lineage>
</organism>
<dbReference type="AlphaFoldDB" id="C0CPT9"/>
<sequence>MESKTLYEKLKKYFAEKAFRIKIFDCQCLPQQFLEQLCTPFIITEIITLLTPAYKASLRIYICRLLLLDA</sequence>
<dbReference type="PATRIC" id="fig|476272.21.peg.1022"/>
<reference evidence="1 2" key="2">
    <citation type="submission" date="2009-02" db="EMBL/GenBank/DDBJ databases">
        <title>Draft genome sequence of Blautia hydrogenotrophica DSM 10507 (Ruminococcus hydrogenotrophicus DSM 10507).</title>
        <authorList>
            <person name="Sudarsanam P."/>
            <person name="Ley R."/>
            <person name="Guruge J."/>
            <person name="Turnbaugh P.J."/>
            <person name="Mahowald M."/>
            <person name="Liep D."/>
            <person name="Gordon J."/>
        </authorList>
    </citation>
    <scope>NUCLEOTIDE SEQUENCE [LARGE SCALE GENOMIC DNA]</scope>
    <source>
        <strain evidence="2">DSM 10507 / JCM 14656 / S5a33</strain>
    </source>
</reference>
<dbReference type="HOGENOM" id="CLU_2749712_0_0_9"/>
<accession>C0CPT9</accession>
<proteinExistence type="predicted"/>
<keyword evidence="2" id="KW-1185">Reference proteome</keyword>
<dbReference type="EMBL" id="ACBZ01000158">
    <property type="protein sequence ID" value="EEG48259.1"/>
    <property type="molecule type" value="Genomic_DNA"/>
</dbReference>
<protein>
    <submittedName>
        <fullName evidence="1">Uncharacterized protein</fullName>
    </submittedName>
</protein>
<comment type="caution">
    <text evidence="1">The sequence shown here is derived from an EMBL/GenBank/DDBJ whole genome shotgun (WGS) entry which is preliminary data.</text>
</comment>
<gene>
    <name evidence="1" type="ORF">RUMHYD_02890</name>
</gene>
<reference evidence="1 2" key="1">
    <citation type="submission" date="2009-01" db="EMBL/GenBank/DDBJ databases">
        <authorList>
            <person name="Fulton L."/>
            <person name="Clifton S."/>
            <person name="Fulton B."/>
            <person name="Xu J."/>
            <person name="Minx P."/>
            <person name="Pepin K.H."/>
            <person name="Johnson M."/>
            <person name="Bhonagiri V."/>
            <person name="Nash W.E."/>
            <person name="Mardis E.R."/>
            <person name="Wilson R.K."/>
        </authorList>
    </citation>
    <scope>NUCLEOTIDE SEQUENCE [LARGE SCALE GENOMIC DNA]</scope>
    <source>
        <strain evidence="2">DSM 10507 / JCM 14656 / S5a33</strain>
    </source>
</reference>
<dbReference type="Proteomes" id="UP000003100">
    <property type="component" value="Unassembled WGS sequence"/>
</dbReference>
<evidence type="ECO:0000313" key="2">
    <source>
        <dbReference type="Proteomes" id="UP000003100"/>
    </source>
</evidence>
<name>C0CPT9_BLAHS</name>